<evidence type="ECO:0000259" key="2">
    <source>
        <dbReference type="Pfam" id="PF13568"/>
    </source>
</evidence>
<evidence type="ECO:0000313" key="3">
    <source>
        <dbReference type="EMBL" id="MBT1709839.1"/>
    </source>
</evidence>
<reference evidence="3 4" key="1">
    <citation type="submission" date="2021-05" db="EMBL/GenBank/DDBJ databases">
        <title>A Polyphasic approach of four new species of the genus Ohtaekwangia: Ohtaekwangia histidinii sp. nov., Ohtaekwangia cretensis sp. nov., Ohtaekwangia indiensis sp. nov., Ohtaekwangia reichenbachii sp. nov. from diverse environment.</title>
        <authorList>
            <person name="Octaviana S."/>
        </authorList>
    </citation>
    <scope>NUCLEOTIDE SEQUENCE [LARGE SCALE GENOMIC DNA]</scope>
    <source>
        <strain evidence="3 4">PWU5</strain>
    </source>
</reference>
<gene>
    <name evidence="3" type="ORF">KK062_16460</name>
</gene>
<dbReference type="EMBL" id="JAHESE010000016">
    <property type="protein sequence ID" value="MBT1709839.1"/>
    <property type="molecule type" value="Genomic_DNA"/>
</dbReference>
<protein>
    <submittedName>
        <fullName evidence="3">Outer membrane beta-barrel protein</fullName>
    </submittedName>
</protein>
<keyword evidence="1" id="KW-0732">Signal</keyword>
<comment type="caution">
    <text evidence="3">The sequence shown here is derived from an EMBL/GenBank/DDBJ whole genome shotgun (WGS) entry which is preliminary data.</text>
</comment>
<dbReference type="InterPro" id="IPR025665">
    <property type="entry name" value="Beta-barrel_OMP_2"/>
</dbReference>
<name>A0AAP2E0M2_9BACT</name>
<evidence type="ECO:0000256" key="1">
    <source>
        <dbReference type="SAM" id="SignalP"/>
    </source>
</evidence>
<evidence type="ECO:0000313" key="4">
    <source>
        <dbReference type="Proteomes" id="UP001319080"/>
    </source>
</evidence>
<dbReference type="RefSeq" id="WP_254085415.1">
    <property type="nucleotide sequence ID" value="NZ_JAHESE010000016.1"/>
</dbReference>
<accession>A0AAP2E0M2</accession>
<sequence length="211" mass="22776">MKTQLKHILLVAGIMILTSAATTTFAQDRKAGIKGGLNVSNMYVDDVDDENARFGFNAGVYGEIISTETFGLQVELLYDTKGSKFQTDGAIDQEFKFNLNYLDLPVLAVFKLGEAVEIHAGGYAGYLLRASTSTEGDLGSSTDELDKDNFRSLDYGLVGGIGFNLGAAQIGARYNYGLARIADSNTAEDFLGNSKNSYGQVYLALNLNHKP</sequence>
<proteinExistence type="predicted"/>
<organism evidence="3 4">
    <name type="scientific">Dawidia cretensis</name>
    <dbReference type="NCBI Taxonomy" id="2782350"/>
    <lineage>
        <taxon>Bacteria</taxon>
        <taxon>Pseudomonadati</taxon>
        <taxon>Bacteroidota</taxon>
        <taxon>Cytophagia</taxon>
        <taxon>Cytophagales</taxon>
        <taxon>Chryseotaleaceae</taxon>
        <taxon>Dawidia</taxon>
    </lineage>
</organism>
<feature type="signal peptide" evidence="1">
    <location>
        <begin position="1"/>
        <end position="26"/>
    </location>
</feature>
<feature type="domain" description="Outer membrane protein beta-barrel" evidence="2">
    <location>
        <begin position="25"/>
        <end position="181"/>
    </location>
</feature>
<dbReference type="AlphaFoldDB" id="A0AAP2E0M2"/>
<dbReference type="Proteomes" id="UP001319080">
    <property type="component" value="Unassembled WGS sequence"/>
</dbReference>
<keyword evidence="4" id="KW-1185">Reference proteome</keyword>
<dbReference type="Pfam" id="PF13568">
    <property type="entry name" value="OMP_b-brl_2"/>
    <property type="match status" value="1"/>
</dbReference>
<feature type="chain" id="PRO_5042915075" evidence="1">
    <location>
        <begin position="27"/>
        <end position="211"/>
    </location>
</feature>